<name>A0A154IA50_RHILE</name>
<dbReference type="AlphaFoldDB" id="A0A154IA50"/>
<evidence type="ECO:0000313" key="1">
    <source>
        <dbReference type="EMBL" id="KZA97474.1"/>
    </source>
</evidence>
<sequence length="68" mass="7735">MSSRYEGMTAKDADDLMVGIIGLLVSEAMEEARAMTQEEWDVRDSAYLPHYFASAIFYTVQNRLRDAP</sequence>
<organism evidence="1">
    <name type="scientific">Rhizobium leguminosarum</name>
    <dbReference type="NCBI Taxonomy" id="384"/>
    <lineage>
        <taxon>Bacteria</taxon>
        <taxon>Pseudomonadati</taxon>
        <taxon>Pseudomonadota</taxon>
        <taxon>Alphaproteobacteria</taxon>
        <taxon>Hyphomicrobiales</taxon>
        <taxon>Rhizobiaceae</taxon>
        <taxon>Rhizobium/Agrobacterium group</taxon>
        <taxon>Rhizobium</taxon>
    </lineage>
</organism>
<dbReference type="EMBL" id="LVYU01000134">
    <property type="protein sequence ID" value="KZA97474.1"/>
    <property type="molecule type" value="Genomic_DNA"/>
</dbReference>
<reference evidence="1" key="1">
    <citation type="submission" date="2016-03" db="EMBL/GenBank/DDBJ databases">
        <title>Microsymbionts genomes from the relict species Vavilovia formosa.</title>
        <authorList>
            <person name="Chirak E."/>
            <person name="Kimeklis A."/>
            <person name="Kopat V."/>
            <person name="Andronov E."/>
        </authorList>
    </citation>
    <scope>NUCLEOTIDE SEQUENCE [LARGE SCALE GENOMIC DNA]</scope>
    <source>
        <strain evidence="1">Vaf12</strain>
    </source>
</reference>
<gene>
    <name evidence="1" type="ORF">A4A59_04805</name>
</gene>
<accession>A0A154IA50</accession>
<protein>
    <submittedName>
        <fullName evidence="1">Uncharacterized protein</fullName>
    </submittedName>
</protein>
<dbReference type="RefSeq" id="WP_062944731.1">
    <property type="nucleotide sequence ID" value="NZ_CP171844.1"/>
</dbReference>
<proteinExistence type="predicted"/>
<comment type="caution">
    <text evidence="1">The sequence shown here is derived from an EMBL/GenBank/DDBJ whole genome shotgun (WGS) entry which is preliminary data.</text>
</comment>